<gene>
    <name evidence="3" type="ORF">SaccyDRAFT_1877</name>
</gene>
<evidence type="ECO:0000313" key="4">
    <source>
        <dbReference type="Proteomes" id="UP000002791"/>
    </source>
</evidence>
<dbReference type="OrthoDB" id="4608673at2"/>
<protein>
    <submittedName>
        <fullName evidence="3">Enoyl-CoA hydratase/carnithine racemase</fullName>
    </submittedName>
</protein>
<dbReference type="GO" id="GO:0003824">
    <property type="term" value="F:catalytic activity"/>
    <property type="evidence" value="ECO:0007669"/>
    <property type="project" value="InterPro"/>
</dbReference>
<evidence type="ECO:0000256" key="1">
    <source>
        <dbReference type="ARBA" id="ARBA00005254"/>
    </source>
</evidence>
<comment type="similarity">
    <text evidence="1 2">Belongs to the enoyl-CoA hydratase/isomerase family.</text>
</comment>
<dbReference type="Gene3D" id="3.90.226.10">
    <property type="entry name" value="2-enoyl-CoA Hydratase, Chain A, domain 1"/>
    <property type="match status" value="1"/>
</dbReference>
<dbReference type="PROSITE" id="PS00166">
    <property type="entry name" value="ENOYL_COA_HYDRATASE"/>
    <property type="match status" value="1"/>
</dbReference>
<dbReference type="EMBL" id="CM001440">
    <property type="protein sequence ID" value="EHR60771.1"/>
    <property type="molecule type" value="Genomic_DNA"/>
</dbReference>
<dbReference type="CDD" id="cd06558">
    <property type="entry name" value="crotonase-like"/>
    <property type="match status" value="1"/>
</dbReference>
<dbReference type="InterPro" id="IPR001753">
    <property type="entry name" value="Enoyl-CoA_hydra/iso"/>
</dbReference>
<dbReference type="PANTHER" id="PTHR42964">
    <property type="entry name" value="ENOYL-COA HYDRATASE"/>
    <property type="match status" value="1"/>
</dbReference>
<evidence type="ECO:0000256" key="2">
    <source>
        <dbReference type="RuleBase" id="RU003707"/>
    </source>
</evidence>
<sequence length="257" mass="27609">MSDGIEFHTHTEIARLTFARPEKMNAISHGMWSAIPEVVAQVEADPAVKVLVLTGAGGHFSAGADIGEFRTLRSTAEGAATYDRAVTAAVRALTTMRKPSIAMIHGNCIGGGCQLAVACDFRFAAANARFGITPAKLGIVYDFTSTRQLVTLVGPAHARYLLLSAQLVDAGRAAEMGLVNEVVEETGLEKTTTEFARTLCSRSQTSVRGMNEIIERILEGQRTSDAEVERIRSEAVHSADYAEGVAAFLERRPPRFG</sequence>
<dbReference type="InterPro" id="IPR051683">
    <property type="entry name" value="Enoyl-CoA_Hydratase/Isomerase"/>
</dbReference>
<dbReference type="HOGENOM" id="CLU_009834_7_3_11"/>
<dbReference type="eggNOG" id="COG1024">
    <property type="taxonomic scope" value="Bacteria"/>
</dbReference>
<proteinExistence type="inferred from homology"/>
<dbReference type="InterPro" id="IPR029045">
    <property type="entry name" value="ClpP/crotonase-like_dom_sf"/>
</dbReference>
<dbReference type="PANTHER" id="PTHR42964:SF1">
    <property type="entry name" value="POLYKETIDE BIOSYNTHESIS ENOYL-COA HYDRATASE PKSH-RELATED"/>
    <property type="match status" value="1"/>
</dbReference>
<organism evidence="3 4">
    <name type="scientific">Saccharomonospora cyanea NA-134</name>
    <dbReference type="NCBI Taxonomy" id="882082"/>
    <lineage>
        <taxon>Bacteria</taxon>
        <taxon>Bacillati</taxon>
        <taxon>Actinomycetota</taxon>
        <taxon>Actinomycetes</taxon>
        <taxon>Pseudonocardiales</taxon>
        <taxon>Pseudonocardiaceae</taxon>
        <taxon>Saccharomonospora</taxon>
    </lineage>
</organism>
<dbReference type="GO" id="GO:0008300">
    <property type="term" value="P:isoprenoid catabolic process"/>
    <property type="evidence" value="ECO:0007669"/>
    <property type="project" value="TreeGrafter"/>
</dbReference>
<reference evidence="3 4" key="1">
    <citation type="submission" date="2011-11" db="EMBL/GenBank/DDBJ databases">
        <title>The Noncontiguous Finished sequence of Saccharomonospora cyanea NA-134.</title>
        <authorList>
            <consortium name="US DOE Joint Genome Institute"/>
            <person name="Lucas S."/>
            <person name="Han J."/>
            <person name="Lapidus A."/>
            <person name="Cheng J.-F."/>
            <person name="Goodwin L."/>
            <person name="Pitluck S."/>
            <person name="Peters L."/>
            <person name="Ovchinnikova G."/>
            <person name="Lu M."/>
            <person name="Detter J.C."/>
            <person name="Han C."/>
            <person name="Tapia R."/>
            <person name="Land M."/>
            <person name="Hauser L."/>
            <person name="Kyrpides N."/>
            <person name="Ivanova N."/>
            <person name="Pagani I."/>
            <person name="Brambilla E.-M."/>
            <person name="Klenk H.-P."/>
            <person name="Woyke T."/>
        </authorList>
    </citation>
    <scope>NUCLEOTIDE SEQUENCE [LARGE SCALE GENOMIC DNA]</scope>
    <source>
        <strain evidence="3 4">NA-134</strain>
    </source>
</reference>
<keyword evidence="4" id="KW-1185">Reference proteome</keyword>
<accession>H5XIZ7</accession>
<dbReference type="STRING" id="882082.SaccyDRAFT_1877"/>
<dbReference type="RefSeq" id="WP_005455608.1">
    <property type="nucleotide sequence ID" value="NZ_CM001440.1"/>
</dbReference>
<dbReference type="Gene3D" id="1.10.12.10">
    <property type="entry name" value="Lyase 2-enoyl-coa Hydratase, Chain A, domain 2"/>
    <property type="match status" value="1"/>
</dbReference>
<name>H5XIZ7_9PSEU</name>
<dbReference type="SUPFAM" id="SSF52096">
    <property type="entry name" value="ClpP/crotonase"/>
    <property type="match status" value="1"/>
</dbReference>
<dbReference type="Proteomes" id="UP000002791">
    <property type="component" value="Chromosome"/>
</dbReference>
<evidence type="ECO:0000313" key="3">
    <source>
        <dbReference type="EMBL" id="EHR60771.1"/>
    </source>
</evidence>
<dbReference type="InterPro" id="IPR014748">
    <property type="entry name" value="Enoyl-CoA_hydra_C"/>
</dbReference>
<dbReference type="AlphaFoldDB" id="H5XIZ7"/>
<dbReference type="InterPro" id="IPR018376">
    <property type="entry name" value="Enoyl-CoA_hyd/isom_CS"/>
</dbReference>
<dbReference type="Pfam" id="PF00378">
    <property type="entry name" value="ECH_1"/>
    <property type="match status" value="1"/>
</dbReference>